<dbReference type="EMBL" id="QZEY01000022">
    <property type="protein sequence ID" value="RJL22610.1"/>
    <property type="molecule type" value="Genomic_DNA"/>
</dbReference>
<dbReference type="RefSeq" id="WP_119931067.1">
    <property type="nucleotide sequence ID" value="NZ_QZEY01000022.1"/>
</dbReference>
<comment type="caution">
    <text evidence="2">The sequence shown here is derived from an EMBL/GenBank/DDBJ whole genome shotgun (WGS) entry which is preliminary data.</text>
</comment>
<keyword evidence="3" id="KW-1185">Reference proteome</keyword>
<sequence length="221" mass="23610">MVGVPIARRSKRRIRPAAKSAVISDVLAYAELGWASCPGAYPLREGARACSCDRVGCPDPGAHPISPAWAAQATVDPALIAHWWGANPQAGVILPTGRVFDVFDVPTAAGVAALARIEAEGHPVGPVAAYGADRILFWVNTRGAPDDEDEWWSCHLDCHPDTIDETPGLRWHCRDSYVLAPPSALASGGQASWLHEPDGRPLPDPLRMLDVLADVCGEETE</sequence>
<feature type="domain" description="DNA primase/polymerase bifunctional N-terminal" evidence="1">
    <location>
        <begin position="26"/>
        <end position="212"/>
    </location>
</feature>
<evidence type="ECO:0000313" key="3">
    <source>
        <dbReference type="Proteomes" id="UP000265768"/>
    </source>
</evidence>
<dbReference type="InterPro" id="IPR015330">
    <property type="entry name" value="DNA_primase/pol_bifunc_N"/>
</dbReference>
<evidence type="ECO:0000259" key="1">
    <source>
        <dbReference type="SMART" id="SM00943"/>
    </source>
</evidence>
<dbReference type="AlphaFoldDB" id="A0A3A4A2P5"/>
<protein>
    <submittedName>
        <fullName evidence="2">DNA primase</fullName>
    </submittedName>
</protein>
<dbReference type="Pfam" id="PF09250">
    <property type="entry name" value="Prim-Pol"/>
    <property type="match status" value="1"/>
</dbReference>
<dbReference type="OrthoDB" id="3397040at2"/>
<proteinExistence type="predicted"/>
<name>A0A3A4A2P5_9ACTN</name>
<dbReference type="SMART" id="SM00943">
    <property type="entry name" value="Prim-Pol"/>
    <property type="match status" value="1"/>
</dbReference>
<reference evidence="2 3" key="1">
    <citation type="submission" date="2018-09" db="EMBL/GenBank/DDBJ databases">
        <title>YIM 75507 draft genome.</title>
        <authorList>
            <person name="Tang S."/>
            <person name="Feng Y."/>
        </authorList>
    </citation>
    <scope>NUCLEOTIDE SEQUENCE [LARGE SCALE GENOMIC DNA]</scope>
    <source>
        <strain evidence="2 3">YIM 75507</strain>
    </source>
</reference>
<accession>A0A3A4A2P5</accession>
<gene>
    <name evidence="2" type="ORF">D5H75_35470</name>
</gene>
<organism evidence="2 3">
    <name type="scientific">Bailinhaonella thermotolerans</name>
    <dbReference type="NCBI Taxonomy" id="1070861"/>
    <lineage>
        <taxon>Bacteria</taxon>
        <taxon>Bacillati</taxon>
        <taxon>Actinomycetota</taxon>
        <taxon>Actinomycetes</taxon>
        <taxon>Streptosporangiales</taxon>
        <taxon>Streptosporangiaceae</taxon>
        <taxon>Bailinhaonella</taxon>
    </lineage>
</organism>
<evidence type="ECO:0000313" key="2">
    <source>
        <dbReference type="EMBL" id="RJL22610.1"/>
    </source>
</evidence>
<dbReference type="Proteomes" id="UP000265768">
    <property type="component" value="Unassembled WGS sequence"/>
</dbReference>